<keyword evidence="6 8" id="KW-0472">Membrane</keyword>
<evidence type="ECO:0000256" key="2">
    <source>
        <dbReference type="ARBA" id="ARBA00022448"/>
    </source>
</evidence>
<evidence type="ECO:0000256" key="6">
    <source>
        <dbReference type="ARBA" id="ARBA00023136"/>
    </source>
</evidence>
<feature type="transmembrane region" description="Helical" evidence="8">
    <location>
        <begin position="27"/>
        <end position="46"/>
    </location>
</feature>
<dbReference type="PANTHER" id="PTHR30561:SF21">
    <property type="entry name" value="MOLECULAR CHAPERONE"/>
    <property type="match status" value="1"/>
</dbReference>
<keyword evidence="4 7" id="KW-0812">Transmembrane</keyword>
<evidence type="ECO:0000256" key="5">
    <source>
        <dbReference type="ARBA" id="ARBA00022989"/>
    </source>
</evidence>
<evidence type="ECO:0000313" key="9">
    <source>
        <dbReference type="EMBL" id="MBC6681214.1"/>
    </source>
</evidence>
<dbReference type="EMBL" id="JACRYT010000028">
    <property type="protein sequence ID" value="MBC6681214.1"/>
    <property type="molecule type" value="Genomic_DNA"/>
</dbReference>
<protein>
    <submittedName>
        <fullName evidence="9">Multidrug efflux SMR transporter</fullName>
    </submittedName>
</protein>
<comment type="caution">
    <text evidence="9">The sequence shown here is derived from an EMBL/GenBank/DDBJ whole genome shotgun (WGS) entry which is preliminary data.</text>
</comment>
<keyword evidence="2" id="KW-0813">Transport</keyword>
<feature type="transmembrane region" description="Helical" evidence="8">
    <location>
        <begin position="84"/>
        <end position="103"/>
    </location>
</feature>
<feature type="transmembrane region" description="Helical" evidence="8">
    <location>
        <begin position="58"/>
        <end position="78"/>
    </location>
</feature>
<dbReference type="Pfam" id="PF00893">
    <property type="entry name" value="Multi_Drug_Res"/>
    <property type="match status" value="1"/>
</dbReference>
<dbReference type="SUPFAM" id="SSF103481">
    <property type="entry name" value="Multidrug resistance efflux transporter EmrE"/>
    <property type="match status" value="1"/>
</dbReference>
<keyword evidence="10" id="KW-1185">Reference proteome</keyword>
<evidence type="ECO:0000256" key="7">
    <source>
        <dbReference type="RuleBase" id="RU003942"/>
    </source>
</evidence>
<dbReference type="GO" id="GO:0022857">
    <property type="term" value="F:transmembrane transporter activity"/>
    <property type="evidence" value="ECO:0007669"/>
    <property type="project" value="InterPro"/>
</dbReference>
<dbReference type="AlphaFoldDB" id="A0A923NQG3"/>
<dbReference type="GO" id="GO:0005886">
    <property type="term" value="C:plasma membrane"/>
    <property type="evidence" value="ECO:0007669"/>
    <property type="project" value="UniProtKB-SubCell"/>
</dbReference>
<dbReference type="InterPro" id="IPR045324">
    <property type="entry name" value="Small_multidrug_res"/>
</dbReference>
<reference evidence="9" key="1">
    <citation type="submission" date="2020-08" db="EMBL/GenBank/DDBJ databases">
        <title>Genome public.</title>
        <authorList>
            <person name="Liu C."/>
            <person name="Sun Q."/>
        </authorList>
    </citation>
    <scope>NUCLEOTIDE SEQUENCE</scope>
    <source>
        <strain evidence="9">BX12</strain>
    </source>
</reference>
<keyword evidence="5 8" id="KW-1133">Transmembrane helix</keyword>
<sequence>MAWVCLIIAGLIEFVWGYFLKESHGFSEVGPAILAVIFIAASFFLLERAVRVFGIGMSYGVFTGLGIAGTSIIGILALGESISVLKIISLIILMTGIVGIKFCDGKEEGKGAEEK</sequence>
<evidence type="ECO:0000256" key="3">
    <source>
        <dbReference type="ARBA" id="ARBA00022475"/>
    </source>
</evidence>
<keyword evidence="3" id="KW-1003">Cell membrane</keyword>
<dbReference type="InterPro" id="IPR000390">
    <property type="entry name" value="Small_drug/metabolite_transptr"/>
</dbReference>
<proteinExistence type="inferred from homology"/>
<dbReference type="Gene3D" id="1.10.3730.20">
    <property type="match status" value="1"/>
</dbReference>
<evidence type="ECO:0000313" key="10">
    <source>
        <dbReference type="Proteomes" id="UP000602647"/>
    </source>
</evidence>
<name>A0A923NQG3_9FIRM</name>
<dbReference type="InterPro" id="IPR037185">
    <property type="entry name" value="EmrE-like"/>
</dbReference>
<organism evidence="9 10">
    <name type="scientific">Zhenpiania hominis</name>
    <dbReference type="NCBI Taxonomy" id="2763644"/>
    <lineage>
        <taxon>Bacteria</taxon>
        <taxon>Bacillati</taxon>
        <taxon>Bacillota</taxon>
        <taxon>Clostridia</taxon>
        <taxon>Peptostreptococcales</taxon>
        <taxon>Anaerovoracaceae</taxon>
        <taxon>Zhenpiania</taxon>
    </lineage>
</organism>
<gene>
    <name evidence="9" type="ORF">H9L42_15435</name>
</gene>
<comment type="similarity">
    <text evidence="7">Belongs to the drug/metabolite transporter (DMT) superfamily. Small multidrug resistance (SMR) (TC 2.A.7.1) family.</text>
</comment>
<evidence type="ECO:0000256" key="4">
    <source>
        <dbReference type="ARBA" id="ARBA00022692"/>
    </source>
</evidence>
<comment type="subcellular location">
    <subcellularLocation>
        <location evidence="1 7">Cell membrane</location>
        <topology evidence="1 7">Multi-pass membrane protein</topology>
    </subcellularLocation>
</comment>
<evidence type="ECO:0000256" key="1">
    <source>
        <dbReference type="ARBA" id="ARBA00004651"/>
    </source>
</evidence>
<evidence type="ECO:0000256" key="8">
    <source>
        <dbReference type="SAM" id="Phobius"/>
    </source>
</evidence>
<accession>A0A923NQG3</accession>
<dbReference type="Proteomes" id="UP000602647">
    <property type="component" value="Unassembled WGS sequence"/>
</dbReference>
<dbReference type="PANTHER" id="PTHR30561">
    <property type="entry name" value="SMR FAMILY PROTON-DEPENDENT DRUG EFFLUX TRANSPORTER SUGE"/>
    <property type="match status" value="1"/>
</dbReference>
<dbReference type="FunFam" id="1.10.3730.20:FF:000001">
    <property type="entry name" value="Quaternary ammonium compound resistance transporter SugE"/>
    <property type="match status" value="1"/>
</dbReference>